<dbReference type="Gene3D" id="3.40.50.1820">
    <property type="entry name" value="alpha/beta hydrolase"/>
    <property type="match status" value="1"/>
</dbReference>
<dbReference type="RefSeq" id="XP_046069399.1">
    <property type="nucleotide sequence ID" value="XM_046216687.1"/>
</dbReference>
<organism evidence="2 3">
    <name type="scientific">Talaromyces proteolyticus</name>
    <dbReference type="NCBI Taxonomy" id="1131652"/>
    <lineage>
        <taxon>Eukaryota</taxon>
        <taxon>Fungi</taxon>
        <taxon>Dikarya</taxon>
        <taxon>Ascomycota</taxon>
        <taxon>Pezizomycotina</taxon>
        <taxon>Eurotiomycetes</taxon>
        <taxon>Eurotiomycetidae</taxon>
        <taxon>Eurotiales</taxon>
        <taxon>Trichocomaceae</taxon>
        <taxon>Talaromyces</taxon>
        <taxon>Talaromyces sect. Bacilispori</taxon>
    </lineage>
</organism>
<dbReference type="AlphaFoldDB" id="A0AAD4PXU7"/>
<dbReference type="EMBL" id="JAJTJA010000009">
    <property type="protein sequence ID" value="KAH8693729.1"/>
    <property type="molecule type" value="Genomic_DNA"/>
</dbReference>
<comment type="caution">
    <text evidence="2">The sequence shown here is derived from an EMBL/GenBank/DDBJ whole genome shotgun (WGS) entry which is preliminary data.</text>
</comment>
<dbReference type="Proteomes" id="UP001201262">
    <property type="component" value="Unassembled WGS sequence"/>
</dbReference>
<evidence type="ECO:0000256" key="1">
    <source>
        <dbReference type="SAM" id="Phobius"/>
    </source>
</evidence>
<dbReference type="SUPFAM" id="SSF53474">
    <property type="entry name" value="alpha/beta-Hydrolases"/>
    <property type="match status" value="1"/>
</dbReference>
<keyword evidence="1" id="KW-0472">Membrane</keyword>
<protein>
    <submittedName>
        <fullName evidence="2">Alpha/Beta hydrolase protein</fullName>
    </submittedName>
</protein>
<feature type="transmembrane region" description="Helical" evidence="1">
    <location>
        <begin position="12"/>
        <end position="30"/>
    </location>
</feature>
<evidence type="ECO:0000313" key="2">
    <source>
        <dbReference type="EMBL" id="KAH8693729.1"/>
    </source>
</evidence>
<keyword evidence="2" id="KW-0378">Hydrolase</keyword>
<proteinExistence type="predicted"/>
<dbReference type="GeneID" id="70246974"/>
<dbReference type="GO" id="GO:0016787">
    <property type="term" value="F:hydrolase activity"/>
    <property type="evidence" value="ECO:0007669"/>
    <property type="project" value="UniProtKB-KW"/>
</dbReference>
<gene>
    <name evidence="2" type="ORF">BGW36DRAFT_383586</name>
</gene>
<keyword evidence="1" id="KW-1133">Transmembrane helix</keyword>
<accession>A0AAD4PXU7</accession>
<dbReference type="InterPro" id="IPR029058">
    <property type="entry name" value="AB_hydrolase_fold"/>
</dbReference>
<dbReference type="PANTHER" id="PTHR12277">
    <property type="entry name" value="ALPHA/BETA HYDROLASE DOMAIN-CONTAINING PROTEIN"/>
    <property type="match status" value="1"/>
</dbReference>
<reference evidence="2" key="1">
    <citation type="submission" date="2021-12" db="EMBL/GenBank/DDBJ databases">
        <title>Convergent genome expansion in fungi linked to evolution of root-endophyte symbiosis.</title>
        <authorList>
            <consortium name="DOE Joint Genome Institute"/>
            <person name="Ke Y.-H."/>
            <person name="Bonito G."/>
            <person name="Liao H.-L."/>
            <person name="Looney B."/>
            <person name="Rojas-Flechas A."/>
            <person name="Nash J."/>
            <person name="Hameed K."/>
            <person name="Schadt C."/>
            <person name="Martin F."/>
            <person name="Crous P.W."/>
            <person name="Miettinen O."/>
            <person name="Magnuson J.K."/>
            <person name="Labbe J."/>
            <person name="Jacobson D."/>
            <person name="Doktycz M.J."/>
            <person name="Veneault-Fourrey C."/>
            <person name="Kuo A."/>
            <person name="Mondo S."/>
            <person name="Calhoun S."/>
            <person name="Riley R."/>
            <person name="Ohm R."/>
            <person name="LaButti K."/>
            <person name="Andreopoulos B."/>
            <person name="Pangilinan J."/>
            <person name="Nolan M."/>
            <person name="Tritt A."/>
            <person name="Clum A."/>
            <person name="Lipzen A."/>
            <person name="Daum C."/>
            <person name="Barry K."/>
            <person name="Grigoriev I.V."/>
            <person name="Vilgalys R."/>
        </authorList>
    </citation>
    <scope>NUCLEOTIDE SEQUENCE</scope>
    <source>
        <strain evidence="2">PMI_201</strain>
    </source>
</reference>
<sequence length="418" mass="46432">MVELAPIFKKAYWALAAGGLVYVSWVYSLTYPSVQRIALYANLVNPAYWQDLNEVENFGFLKTQVQPFHLVTPDNETLYGWHILPLHLCRKHENLLDDNWTPGPAEDYSKTISYKLLTEDPNARVVVNFHGNAAHLGSVIRPEMYRMALGVSTPENPVHVFAIDYRGFGLSTGSPSEEGLITDGLTLLNHLTSTPLNIPPSRIVISGLSLGTAVTSAVAERFAFGAPESSVIQPALKDPEPFAGIIILASFSNLPNLIESYSLKGLTPPMLSPLIGYPSVQRWVKSHIVDTWNSSARLGRLTGVEAHDSDSDIRHSRKGVDITIIHARNDVEIPWREGFTNWKSATGPRDEKGNPLEGKITYERVSENGLIETRVWEKEVPSKKHVKRVRWEKVGYGGHNEVGAYSVAALAILRSFEE</sequence>
<keyword evidence="3" id="KW-1185">Reference proteome</keyword>
<dbReference type="PANTHER" id="PTHR12277:SF81">
    <property type="entry name" value="PROTEIN ABHD13"/>
    <property type="match status" value="1"/>
</dbReference>
<evidence type="ECO:0000313" key="3">
    <source>
        <dbReference type="Proteomes" id="UP001201262"/>
    </source>
</evidence>
<name>A0AAD4PXU7_9EURO</name>
<keyword evidence="1" id="KW-0812">Transmembrane</keyword>